<evidence type="ECO:0000313" key="2">
    <source>
        <dbReference type="Proteomes" id="UP001152795"/>
    </source>
</evidence>
<proteinExistence type="predicted"/>
<sequence>MKKITVYVESGGITLDLQDPLILTHGSELYVKTAAVFWNYWNIRKGFNDYISVDGKKIMIDEGYWTFKQPKKELEENGLTLEEYPDGRIRINFAKGTNSAGLRNLTSILGYRSSDGPTYTPHISDRPVDIHEGLRYLTVSCNLVNREHNIGPYGNRSTVMTSLAIDGTRPLSGTTTKYNNIESQVRVDAAACYVAMFKSGISEDHLTNNFPNSHSNIVTSIVRFHLHFHLSRFMRNPNLLDQYLTSDDKWTIRKYTPVRETWVRRTASSHANIGTWYYGLTVSEQKKIRRQKYHLTKYGGSFIEYEYLTAEDLNTLKRKLITVEKAQQRNTAEVAKHTNDIIKLNSLGENTVQYDFSQIPGYPPGFLQTPTITDTDKKNTKFMVFSVSGNPLCTDSTKRIGGRLSYLQLTRGVKLSGHPIHS</sequence>
<name>A0A6S7J253_PARCT</name>
<accession>A0A6S7J253</accession>
<dbReference type="Proteomes" id="UP001152795">
    <property type="component" value="Unassembled WGS sequence"/>
</dbReference>
<protein>
    <submittedName>
        <fullName evidence="1">Uncharacterized protein</fullName>
    </submittedName>
</protein>
<dbReference type="AlphaFoldDB" id="A0A6S7J253"/>
<organism evidence="1 2">
    <name type="scientific">Paramuricea clavata</name>
    <name type="common">Red gorgonian</name>
    <name type="synonym">Violescent sea-whip</name>
    <dbReference type="NCBI Taxonomy" id="317549"/>
    <lineage>
        <taxon>Eukaryota</taxon>
        <taxon>Metazoa</taxon>
        <taxon>Cnidaria</taxon>
        <taxon>Anthozoa</taxon>
        <taxon>Octocorallia</taxon>
        <taxon>Malacalcyonacea</taxon>
        <taxon>Plexauridae</taxon>
        <taxon>Paramuricea</taxon>
    </lineage>
</organism>
<gene>
    <name evidence="1" type="ORF">PACLA_8A069316</name>
</gene>
<keyword evidence="2" id="KW-1185">Reference proteome</keyword>
<dbReference type="EMBL" id="CACRXK020012823">
    <property type="protein sequence ID" value="CAB4024074.1"/>
    <property type="molecule type" value="Genomic_DNA"/>
</dbReference>
<reference evidence="1" key="1">
    <citation type="submission" date="2020-04" db="EMBL/GenBank/DDBJ databases">
        <authorList>
            <person name="Alioto T."/>
            <person name="Alioto T."/>
            <person name="Gomez Garrido J."/>
        </authorList>
    </citation>
    <scope>NUCLEOTIDE SEQUENCE</scope>
    <source>
        <strain evidence="1">A484AB</strain>
    </source>
</reference>
<evidence type="ECO:0000313" key="1">
    <source>
        <dbReference type="EMBL" id="CAB4024074.1"/>
    </source>
</evidence>
<comment type="caution">
    <text evidence="1">The sequence shown here is derived from an EMBL/GenBank/DDBJ whole genome shotgun (WGS) entry which is preliminary data.</text>
</comment>